<keyword evidence="2" id="KW-0812">Transmembrane</keyword>
<comment type="caution">
    <text evidence="3">The sequence shown here is derived from an EMBL/GenBank/DDBJ whole genome shotgun (WGS) entry which is preliminary data.</text>
</comment>
<keyword evidence="2" id="KW-0472">Membrane</keyword>
<accession>A0A644WPR1</accession>
<keyword evidence="2" id="KW-1133">Transmembrane helix</keyword>
<proteinExistence type="predicted"/>
<feature type="coiled-coil region" evidence="1">
    <location>
        <begin position="48"/>
        <end position="82"/>
    </location>
</feature>
<dbReference type="AlphaFoldDB" id="A0A644WPR1"/>
<organism evidence="3">
    <name type="scientific">bioreactor metagenome</name>
    <dbReference type="NCBI Taxonomy" id="1076179"/>
    <lineage>
        <taxon>unclassified sequences</taxon>
        <taxon>metagenomes</taxon>
        <taxon>ecological metagenomes</taxon>
    </lineage>
</organism>
<evidence type="ECO:0000256" key="2">
    <source>
        <dbReference type="SAM" id="Phobius"/>
    </source>
</evidence>
<sequence>MQNFLIGLGIGVVLAIVLVVIMSAKRHQEILATNKETERLKRMLTDRMDLESEGLAKLKEQNEELKKQNENLRISLSTYSQKPGRKEVARLQIYQLAVDRLTINSPGFGAAWQAALKESEDEFQKTYVGVQPFIKRLIPIKTDAAVLPQTVETKDK</sequence>
<evidence type="ECO:0000256" key="1">
    <source>
        <dbReference type="SAM" id="Coils"/>
    </source>
</evidence>
<evidence type="ECO:0000313" key="3">
    <source>
        <dbReference type="EMBL" id="MPM04264.1"/>
    </source>
</evidence>
<protein>
    <submittedName>
        <fullName evidence="3">Uncharacterized protein</fullName>
    </submittedName>
</protein>
<name>A0A644WPR1_9ZZZZ</name>
<dbReference type="EMBL" id="VSSQ01001023">
    <property type="protein sequence ID" value="MPM04264.1"/>
    <property type="molecule type" value="Genomic_DNA"/>
</dbReference>
<feature type="transmembrane region" description="Helical" evidence="2">
    <location>
        <begin position="6"/>
        <end position="24"/>
    </location>
</feature>
<reference evidence="3" key="1">
    <citation type="submission" date="2019-08" db="EMBL/GenBank/DDBJ databases">
        <authorList>
            <person name="Kucharzyk K."/>
            <person name="Murdoch R.W."/>
            <person name="Higgins S."/>
            <person name="Loffler F."/>
        </authorList>
    </citation>
    <scope>NUCLEOTIDE SEQUENCE</scope>
</reference>
<keyword evidence="1" id="KW-0175">Coiled coil</keyword>
<gene>
    <name evidence="3" type="ORF">SDC9_50539</name>
</gene>